<feature type="region of interest" description="Disordered" evidence="3">
    <location>
        <begin position="149"/>
        <end position="272"/>
    </location>
</feature>
<organism evidence="5 6">
    <name type="scientific">Sugiyamaella lignohabitans</name>
    <dbReference type="NCBI Taxonomy" id="796027"/>
    <lineage>
        <taxon>Eukaryota</taxon>
        <taxon>Fungi</taxon>
        <taxon>Dikarya</taxon>
        <taxon>Ascomycota</taxon>
        <taxon>Saccharomycotina</taxon>
        <taxon>Dipodascomycetes</taxon>
        <taxon>Dipodascales</taxon>
        <taxon>Trichomonascaceae</taxon>
        <taxon>Sugiyamaella</taxon>
    </lineage>
</organism>
<evidence type="ECO:0000313" key="5">
    <source>
        <dbReference type="EMBL" id="ANB12323.1"/>
    </source>
</evidence>
<dbReference type="EMBL" id="CP014501">
    <property type="protein sequence ID" value="ANB12323.1"/>
    <property type="molecule type" value="Genomic_DNA"/>
</dbReference>
<dbReference type="InterPro" id="IPR036188">
    <property type="entry name" value="FAD/NAD-bd_sf"/>
</dbReference>
<evidence type="ECO:0000259" key="4">
    <source>
        <dbReference type="PROSITE" id="PS50934"/>
    </source>
</evidence>
<dbReference type="OrthoDB" id="5046242at2759"/>
<comment type="similarity">
    <text evidence="1">Belongs to the flavin monoamine oxidase family.</text>
</comment>
<dbReference type="GeneID" id="30037620"/>
<feature type="region of interest" description="Disordered" evidence="3">
    <location>
        <begin position="412"/>
        <end position="475"/>
    </location>
</feature>
<dbReference type="GO" id="GO:0006338">
    <property type="term" value="P:chromatin remodeling"/>
    <property type="evidence" value="ECO:0007669"/>
    <property type="project" value="TreeGrafter"/>
</dbReference>
<dbReference type="PROSITE" id="PS50934">
    <property type="entry name" value="SWIRM"/>
    <property type="match status" value="1"/>
</dbReference>
<feature type="region of interest" description="Disordered" evidence="3">
    <location>
        <begin position="762"/>
        <end position="791"/>
    </location>
</feature>
<keyword evidence="2" id="KW-0560">Oxidoreductase</keyword>
<dbReference type="InterPro" id="IPR002937">
    <property type="entry name" value="Amino_oxidase"/>
</dbReference>
<evidence type="ECO:0000256" key="1">
    <source>
        <dbReference type="ARBA" id="ARBA00005995"/>
    </source>
</evidence>
<dbReference type="Pfam" id="PF13450">
    <property type="entry name" value="NAD_binding_8"/>
    <property type="match status" value="1"/>
</dbReference>
<keyword evidence="6" id="KW-1185">Reference proteome</keyword>
<gene>
    <name evidence="5" type="ORF">AWJ20_573</name>
</gene>
<dbReference type="SUPFAM" id="SSF46689">
    <property type="entry name" value="Homeodomain-like"/>
    <property type="match status" value="1"/>
</dbReference>
<sequence>MDRRRIALGLQQGLGFEPEFNGLQNTSRGMPVNESGQSTNAVGMVPSGNIGSNGQFLRRSSRKSMSRGSLGSGSGAGSAGNGVIGPSSFDTDLNFADDGIYLSDLEMANITSELEESENRRQAGVGVGRPSPLDRNGLEMAMSLGQQGPITRGRASISRSNANSSQYLDTTGSGRMSIDRLESPDTQPVTSQPLWSLSYDPVTTLDNSSRRSFGRTSDSSASGSRVQPIIGGSGGAVSGGRSNSGGENLTRASGGSVSNTPGGGHETDSSNDEFLSFAGESQQQRRSLLLQQQMTPYDNQPQQIRFPTSNSVMNYDQPRGRSRVSNSSMAQQQQQQQQQQQRQQNALLQQLDPLQSHMPHQSLTQSHLQNQNQRIVQPQYQRVQPLISVPVRSSSVDSRNQRPHNMISAGHIHQRQPRYPSHPHTEQHSHSTPYYDREGSGSGDEQTQQVRPEDPISIRRKKYKPKSSIPPDLSSSNYAEQCAAAAISSRLNPYRLHVDEYNILRSHLSYVHVTTYLNIRNGILRLWLSNPIVKVTMFEAAGCARDERFYGLAEFAYEWLVRNGYINFGCLEYPLSNIEQSVDYEHPLKPRPTIVIIGAGIAGLGCARQLDSLLNRYAQNFTGEYEDIPRIIVLEGRRRIGGRIYSAPLKSDHNCMVDLGAQIIMGYGDGNPLGVLVRRQLGLPILPMDPPSGLCDSVNNEQVPEEIEDRAHRLYGHLLKKMAQFKNGMPEPSTVQGDEVLMNAAKDPSTRDEFQESQTIAKLEENGELPKPYEDPGFIDEGSKYGTDEQETQEEFKFLKSIGIDSKKISSRKTIHVAPEPQGEMYPSLGETLTGLLGQLNELAQLTPQDIRLVNWYLANLEYSTGTNLNNLSLSSWNQDDGHDFSGRHSVIRNGYMSLPRGLYVYPEKLDVRFKTSVKVIEYHDDYSDVFLENGEKIQADRVIVTVPLGILKDRTIQFIPDLPQWKTDSIERLGFGVTNKVCILKEGIKIGSKRY</sequence>
<feature type="region of interest" description="Disordered" evidence="3">
    <location>
        <begin position="43"/>
        <end position="83"/>
    </location>
</feature>
<dbReference type="Pfam" id="PF04433">
    <property type="entry name" value="SWIRM"/>
    <property type="match status" value="1"/>
</dbReference>
<dbReference type="GO" id="GO:0003682">
    <property type="term" value="F:chromatin binding"/>
    <property type="evidence" value="ECO:0007669"/>
    <property type="project" value="TreeGrafter"/>
</dbReference>
<dbReference type="RefSeq" id="XP_018734800.1">
    <property type="nucleotide sequence ID" value="XM_018882520.1"/>
</dbReference>
<dbReference type="InterPro" id="IPR050281">
    <property type="entry name" value="Flavin_monoamine_oxidase"/>
</dbReference>
<evidence type="ECO:0000256" key="2">
    <source>
        <dbReference type="ARBA" id="ARBA00023002"/>
    </source>
</evidence>
<accession>A0A167D0C5</accession>
<proteinExistence type="inferred from homology"/>
<dbReference type="Gene3D" id="1.10.10.10">
    <property type="entry name" value="Winged helix-like DNA-binding domain superfamily/Winged helix DNA-binding domain"/>
    <property type="match status" value="1"/>
</dbReference>
<feature type="compositionally biased region" description="Low complexity" evidence="3">
    <location>
        <begin position="154"/>
        <end position="165"/>
    </location>
</feature>
<dbReference type="InterPro" id="IPR036388">
    <property type="entry name" value="WH-like_DNA-bd_sf"/>
</dbReference>
<dbReference type="GO" id="GO:0010468">
    <property type="term" value="P:regulation of gene expression"/>
    <property type="evidence" value="ECO:0007669"/>
    <property type="project" value="UniProtKB-ARBA"/>
</dbReference>
<reference evidence="5 6" key="1">
    <citation type="submission" date="2016-02" db="EMBL/GenBank/DDBJ databases">
        <title>Complete genome sequence and transcriptome regulation of the pentose utilising yeast Sugiyamaella lignohabitans.</title>
        <authorList>
            <person name="Bellasio M."/>
            <person name="Peymann A."/>
            <person name="Valli M."/>
            <person name="Sipitzky M."/>
            <person name="Graf A."/>
            <person name="Sauer M."/>
            <person name="Marx H."/>
            <person name="Mattanovich D."/>
        </authorList>
    </citation>
    <scope>NUCLEOTIDE SEQUENCE [LARGE SCALE GENOMIC DNA]</scope>
    <source>
        <strain evidence="5 6">CBS 10342</strain>
    </source>
</reference>
<dbReference type="InterPro" id="IPR007526">
    <property type="entry name" value="SWIRM"/>
</dbReference>
<dbReference type="KEGG" id="slb:AWJ20_573"/>
<protein>
    <recommendedName>
        <fullName evidence="4">SWIRM domain-containing protein</fullName>
    </recommendedName>
</protein>
<name>A0A167D0C5_9ASCO</name>
<dbReference type="Gene3D" id="3.90.660.10">
    <property type="match status" value="1"/>
</dbReference>
<dbReference type="Proteomes" id="UP000189580">
    <property type="component" value="Chromosome a"/>
</dbReference>
<dbReference type="Gene3D" id="3.50.50.60">
    <property type="entry name" value="FAD/NAD(P)-binding domain"/>
    <property type="match status" value="2"/>
</dbReference>
<evidence type="ECO:0000313" key="6">
    <source>
        <dbReference type="Proteomes" id="UP000189580"/>
    </source>
</evidence>
<feature type="compositionally biased region" description="Polar residues" evidence="3">
    <location>
        <begin position="184"/>
        <end position="195"/>
    </location>
</feature>
<dbReference type="GO" id="GO:0050660">
    <property type="term" value="F:flavin adenine dinucleotide binding"/>
    <property type="evidence" value="ECO:0007669"/>
    <property type="project" value="TreeGrafter"/>
</dbReference>
<feature type="compositionally biased region" description="Polar residues" evidence="3">
    <location>
        <begin position="299"/>
        <end position="314"/>
    </location>
</feature>
<dbReference type="FunFam" id="1.10.10.10:FF:000064">
    <property type="entry name" value="Lysine-specific histone demethylase 1A"/>
    <property type="match status" value="1"/>
</dbReference>
<feature type="compositionally biased region" description="Low complexity" evidence="3">
    <location>
        <begin position="331"/>
        <end position="344"/>
    </location>
</feature>
<dbReference type="InterPro" id="IPR009057">
    <property type="entry name" value="Homeodomain-like_sf"/>
</dbReference>
<feature type="region of interest" description="Disordered" evidence="3">
    <location>
        <begin position="299"/>
        <end position="344"/>
    </location>
</feature>
<dbReference type="GO" id="GO:0016491">
    <property type="term" value="F:oxidoreductase activity"/>
    <property type="evidence" value="ECO:0007669"/>
    <property type="project" value="UniProtKB-KW"/>
</dbReference>
<feature type="compositionally biased region" description="Polar residues" evidence="3">
    <location>
        <begin position="250"/>
        <end position="260"/>
    </location>
</feature>
<dbReference type="SUPFAM" id="SSF51905">
    <property type="entry name" value="FAD/NAD(P)-binding domain"/>
    <property type="match status" value="1"/>
</dbReference>
<feature type="compositionally biased region" description="Gly residues" evidence="3">
    <location>
        <begin position="70"/>
        <end position="83"/>
    </location>
</feature>
<feature type="compositionally biased region" description="Polar residues" evidence="3">
    <location>
        <begin position="204"/>
        <end position="225"/>
    </location>
</feature>
<dbReference type="Pfam" id="PF01593">
    <property type="entry name" value="Amino_oxidase"/>
    <property type="match status" value="1"/>
</dbReference>
<dbReference type="PANTHER" id="PTHR10742:SF386">
    <property type="entry name" value="LYSINE-SPECIFIC HISTONE DEMETHYLASE 1A"/>
    <property type="match status" value="1"/>
</dbReference>
<feature type="compositionally biased region" description="Basic and acidic residues" evidence="3">
    <location>
        <begin position="423"/>
        <end position="439"/>
    </location>
</feature>
<dbReference type="PANTHER" id="PTHR10742">
    <property type="entry name" value="FLAVIN MONOAMINE OXIDASE"/>
    <property type="match status" value="1"/>
</dbReference>
<dbReference type="AlphaFoldDB" id="A0A167D0C5"/>
<feature type="domain" description="SWIRM" evidence="4">
    <location>
        <begin position="476"/>
        <end position="577"/>
    </location>
</feature>
<evidence type="ECO:0000256" key="3">
    <source>
        <dbReference type="SAM" id="MobiDB-lite"/>
    </source>
</evidence>
<feature type="region of interest" description="Disordered" evidence="3">
    <location>
        <begin position="114"/>
        <end position="137"/>
    </location>
</feature>